<feature type="region of interest" description="Disordered" evidence="9">
    <location>
        <begin position="57"/>
        <end position="79"/>
    </location>
</feature>
<dbReference type="Proteomes" id="UP000299102">
    <property type="component" value="Unassembled WGS sequence"/>
</dbReference>
<dbReference type="STRING" id="151549.A0A4C1WZF1"/>
<keyword evidence="3" id="KW-0547">Nucleotide-binding</keyword>
<evidence type="ECO:0000256" key="5">
    <source>
        <dbReference type="ARBA" id="ARBA00022806"/>
    </source>
</evidence>
<feature type="compositionally biased region" description="Polar residues" evidence="9">
    <location>
        <begin position="1208"/>
        <end position="1218"/>
    </location>
</feature>
<feature type="compositionally biased region" description="Basic and acidic residues" evidence="9">
    <location>
        <begin position="161"/>
        <end position="174"/>
    </location>
</feature>
<dbReference type="SUPFAM" id="SSF52540">
    <property type="entry name" value="P-loop containing nucleoside triphosphate hydrolases"/>
    <property type="match status" value="2"/>
</dbReference>
<dbReference type="GO" id="GO:0004386">
    <property type="term" value="F:helicase activity"/>
    <property type="evidence" value="ECO:0007669"/>
    <property type="project" value="UniProtKB-KW"/>
</dbReference>
<feature type="region of interest" description="Disordered" evidence="9">
    <location>
        <begin position="2201"/>
        <end position="2223"/>
    </location>
</feature>
<dbReference type="PANTHER" id="PTHR45797">
    <property type="entry name" value="RAD54-LIKE"/>
    <property type="match status" value="1"/>
</dbReference>
<evidence type="ECO:0000313" key="12">
    <source>
        <dbReference type="EMBL" id="GBP55425.1"/>
    </source>
</evidence>
<keyword evidence="13" id="KW-1185">Reference proteome</keyword>
<dbReference type="Gene3D" id="3.40.50.10810">
    <property type="entry name" value="Tandem AAA-ATPase domain"/>
    <property type="match status" value="1"/>
</dbReference>
<evidence type="ECO:0000256" key="8">
    <source>
        <dbReference type="ARBA" id="ARBA00023242"/>
    </source>
</evidence>
<feature type="compositionally biased region" description="Basic and acidic residues" evidence="9">
    <location>
        <begin position="1174"/>
        <end position="1207"/>
    </location>
</feature>
<dbReference type="InterPro" id="IPR044574">
    <property type="entry name" value="ARIP4-like"/>
</dbReference>
<feature type="region of interest" description="Disordered" evidence="9">
    <location>
        <begin position="2080"/>
        <end position="2104"/>
    </location>
</feature>
<feature type="region of interest" description="Disordered" evidence="9">
    <location>
        <begin position="1084"/>
        <end position="1105"/>
    </location>
</feature>
<comment type="caution">
    <text evidence="12">The sequence shown here is derived from an EMBL/GenBank/DDBJ whole genome shotgun (WGS) entry which is preliminary data.</text>
</comment>
<dbReference type="InterPro" id="IPR000330">
    <property type="entry name" value="SNF2_N"/>
</dbReference>
<evidence type="ECO:0000256" key="1">
    <source>
        <dbReference type="ARBA" id="ARBA00004123"/>
    </source>
</evidence>
<dbReference type="GO" id="GO:0016887">
    <property type="term" value="F:ATP hydrolysis activity"/>
    <property type="evidence" value="ECO:0007669"/>
    <property type="project" value="InterPro"/>
</dbReference>
<dbReference type="SMART" id="SM00487">
    <property type="entry name" value="DEXDc"/>
    <property type="match status" value="1"/>
</dbReference>
<dbReference type="PANTHER" id="PTHR45797:SF3">
    <property type="entry name" value="TRANSCRIPTIONAL REGULATOR ATRX HOMOLOG"/>
    <property type="match status" value="1"/>
</dbReference>
<feature type="compositionally biased region" description="Polar residues" evidence="9">
    <location>
        <begin position="1959"/>
        <end position="1970"/>
    </location>
</feature>
<comment type="subcellular location">
    <subcellularLocation>
        <location evidence="1">Nucleus</location>
    </subcellularLocation>
</comment>
<dbReference type="GO" id="GO:0003677">
    <property type="term" value="F:DNA binding"/>
    <property type="evidence" value="ECO:0007669"/>
    <property type="project" value="UniProtKB-KW"/>
</dbReference>
<sequence length="2329" mass="262606">MRDWLRDLRERAWRGRGVHMIFSKVSTEVVQNGLAKDLLMNDSDADENNDDIINSDLEEMTNKQDDGKDQRKADSIKENECKTEQIQIKTEDNVKGHIVNDANVENDENQKIQGSNKKGPKIKSNTAHIKTEGPLVLTVDKTLVKELDLLHAPVVLNDDHSILKESPSKNEKGPSKRRKIRNKANKSGDSSSEEEKMWENTKEKLFKKMEKKIQESNRYYSVDDAKRAKLVKEFLERHTDKTPTKMRGRGSRRSKKKFLEEQKQLRVLTNELYKEVLNINDPSNSTLITGKKQSHGYGKGRKNIRKVLDKKSLAKSTLLANKEEFDRKRRLLMNQNRLQELLGLEESVKAVVINDELCLQYDFDELQPLVSVHPFFTKVMKAHQCEGVKFMWDACFETVELVEAGHCGGGCILAHCMGLGKTLQVLALLHTVMSNPRVNMQRVLVVCPLSTVLNWVDEINKWLGPVDDQIKVFELSKLKKIYERAYQLEDWFKRGGILIIGYELFRSLTTLDPFLDGVKPTIIQKIRIALLDPGPDVIVCDEGHLLKNDCSVLAVAMSRVLTKRRIILTGTPMQNNLREYYCMVNFVKPNLLGKYSEYCNRFENPIINGQHRDSSDEDIKLMMARTHILHKVLEGCLQRQEVSVLYPYLPKKHEYTVFIALTKCQADLYKHYLQNFVKKTKQSILKDFHILQKIWSHPQVLHNLLNRQRDEAAKAIKEERIEDDLAREDLTASEDVKPDPTDIWWLQYLEEGKLLDSLESSNKFVTVFKIIDECVQLDDKLLIFSTSLYTMDSLGFFLKKIKKWSLGTEYYRLDGSVPPEVRQKWCREFNADNNHKTKLFLISTRAGSLGLNMTAANRVIILDTSWNPAHDIQSIFRVYRFGQKKDCYIYRLVAMGTMEQKMYERSVTKQAVACRVVDELQIDRHYNMTELTELYSFDELGECVAGGVALGVRDIALLRVARDTPALHAVHEHDSLLRHTADMQLPEHERAAAWDQFQREQAHKRMQVELNDSSKKDIIHKSKEDKEAFYDPDLDNYLYPDNDPYTLKIEPEEDKKDPEYFPPDAKRRRGKRIIEPVIVTAGNSSVKSKETPTKHKEISAKSNETSVLHGNDLESNDLVKGISDIFNEHKLSAQPSEINVIAKNVSRILNQRYSIPTEQIAKKIAELFKEYHKESDDTHPKVIHNKDLMHVAETERRDSPSNEKTEIQNESNTENNKQQNHKQPLKLKIQIPKSTSQLVSMSETSCDSNKLEEPTDMELRIPKIKLRKLSSCDKETFKIDKESKPIEKINKRYERKMNNTKKVQTKVISTVSTSDTNIASASSSHPIVLSDDDELSSINISKNKITNLPTSPSIIPRTKIITTATTSVTTTRAEPINNTEDSQNENCESVPLHPDILKNQNFIKLVARVYEKGNPILDEDAALRAAEYSTSKAYDDVIKGTKLLTDGPLHQIAVELIGKQTMKTLWNSVGKKHTTELNKVSPVSTKFATVPESAGTESSKSTTIQPNQPIPVGIMKSGDNVLENQNYRRPFGLFSEECIIPDDEIRIMPSLSTTATTPTPTTSHANQQKPNEMLKSLLTTATSNINFGIVTESNVVNNVEKKTFILRRVDEKSVGNIIKLTPIMNKKKIRKVFKKQSLTEVNSSAPSMVNTVNPSTTIETTICLDSDEETGTLPQPPPQVPNVVESQSNIVPQPPNIQSQLNTFSQNSTNIQCQLSAVSQAPSTAHSKPSILSQNLKTMPSQPVTQITSTTQVPITNSVRPNNLMQNPNILNFSQIKHSNNPNIISPLITLVPSTTKEKSQTKQPIVLKGTQIPAQNIYVIQNAENIIDSESTKNVQQFVLQSNVLKSSSVVLPQNTNVPKLVPISDSANVNVLHVNEPSPSTRVDASFPHSPVECIEEFITPDFIIPTTNVITPIVSAPKVKSVSKTSTPVEKPNPKTTASDTLPTNLFTNKLAVNKTAKSANENSSQKHNLKESNDELNTNKNKHAIDNLGDSSIDKSTNENKYISLFKNIVRIEADVYEKDILENTKQKDQCVSQSGVFSKEADSSTRSKVSGTTPINDKPIDLKKATDTVPNTVITKPTSTKLSNTSMTLSNKKLETKKSTNPVLLPSKAKSVDVKTSNISSTKSGFTKQKVTDIVDLTDIEYGSDQQKVNTKCVLTKNQSKSKDAKQKSKPKSKTNSSLLDTVDLTDLDEVILSGNKKQSSTQKSKEKKGGKVGNSLFKKDNDAIKREAIASVLQKKASEVKQISKNTISGTSKTIIFNKDKVLVKTDPKPSTSSAEINDESTPKVLHIKKIYSSTSSDSSKRKNYTGDDLLTFRNKKQKKSRK</sequence>
<dbReference type="SMART" id="SM00490">
    <property type="entry name" value="HELICc"/>
    <property type="match status" value="1"/>
</dbReference>
<name>A0A4C1WZF1_EUMVA</name>
<feature type="compositionally biased region" description="Polar residues" evidence="9">
    <location>
        <begin position="1925"/>
        <end position="1945"/>
    </location>
</feature>
<feature type="compositionally biased region" description="Basic residues" evidence="9">
    <location>
        <begin position="2320"/>
        <end position="2329"/>
    </location>
</feature>
<dbReference type="InterPro" id="IPR049730">
    <property type="entry name" value="SNF2/RAD54-like_C"/>
</dbReference>
<evidence type="ECO:0000256" key="9">
    <source>
        <dbReference type="SAM" id="MobiDB-lite"/>
    </source>
</evidence>
<keyword evidence="5" id="KW-0347">Helicase</keyword>
<feature type="region of interest" description="Disordered" evidence="9">
    <location>
        <begin position="2162"/>
        <end position="2184"/>
    </location>
</feature>
<keyword evidence="7" id="KW-0238">DNA-binding</keyword>
<dbReference type="GO" id="GO:0005634">
    <property type="term" value="C:nucleus"/>
    <property type="evidence" value="ECO:0007669"/>
    <property type="project" value="UniProtKB-SubCell"/>
</dbReference>
<feature type="region of interest" description="Disordered" evidence="9">
    <location>
        <begin position="104"/>
        <end position="126"/>
    </location>
</feature>
<feature type="region of interest" description="Disordered" evidence="9">
    <location>
        <begin position="161"/>
        <end position="196"/>
    </location>
</feature>
<proteinExistence type="inferred from homology"/>
<dbReference type="Pfam" id="PF00176">
    <property type="entry name" value="SNF2-rel_dom"/>
    <property type="match status" value="1"/>
</dbReference>
<dbReference type="InterPro" id="IPR027417">
    <property type="entry name" value="P-loop_NTPase"/>
</dbReference>
<reference evidence="12 13" key="1">
    <citation type="journal article" date="2019" name="Commun. Biol.">
        <title>The bagworm genome reveals a unique fibroin gene that provides high tensile strength.</title>
        <authorList>
            <person name="Kono N."/>
            <person name="Nakamura H."/>
            <person name="Ohtoshi R."/>
            <person name="Tomita M."/>
            <person name="Numata K."/>
            <person name="Arakawa K."/>
        </authorList>
    </citation>
    <scope>NUCLEOTIDE SEQUENCE [LARGE SCALE GENOMIC DNA]</scope>
</reference>
<evidence type="ECO:0000256" key="6">
    <source>
        <dbReference type="ARBA" id="ARBA00022840"/>
    </source>
</evidence>
<dbReference type="Pfam" id="PF00271">
    <property type="entry name" value="Helicase_C"/>
    <property type="match status" value="1"/>
</dbReference>
<feature type="region of interest" description="Disordered" evidence="9">
    <location>
        <begin position="1174"/>
        <end position="1226"/>
    </location>
</feature>
<evidence type="ECO:0000259" key="11">
    <source>
        <dbReference type="PROSITE" id="PS51194"/>
    </source>
</evidence>
<dbReference type="InterPro" id="IPR038718">
    <property type="entry name" value="SNF2-like_sf"/>
</dbReference>
<feature type="region of interest" description="Disordered" evidence="9">
    <location>
        <begin position="2043"/>
        <end position="2067"/>
    </location>
</feature>
<feature type="compositionally biased region" description="Basic residues" evidence="9">
    <location>
        <begin position="175"/>
        <end position="184"/>
    </location>
</feature>
<feature type="domain" description="Helicase ATP-binding" evidence="10">
    <location>
        <begin position="402"/>
        <end position="590"/>
    </location>
</feature>
<feature type="region of interest" description="Disordered" evidence="9">
    <location>
        <begin position="1959"/>
        <end position="1987"/>
    </location>
</feature>
<gene>
    <name evidence="12" type="primary">XNP</name>
    <name evidence="12" type="ORF">EVAR_34226_1</name>
</gene>
<feature type="domain" description="Helicase C-terminal" evidence="11">
    <location>
        <begin position="769"/>
        <end position="920"/>
    </location>
</feature>
<protein>
    <submittedName>
        <fullName evidence="12">Transcriptional regulator ATRX homolog</fullName>
    </submittedName>
</protein>
<feature type="compositionally biased region" description="Basic and acidic residues" evidence="9">
    <location>
        <begin position="60"/>
        <end position="79"/>
    </location>
</feature>
<feature type="compositionally biased region" description="Basic and acidic residues" evidence="9">
    <location>
        <begin position="1087"/>
        <end position="1099"/>
    </location>
</feature>
<keyword evidence="6" id="KW-0067">ATP-binding</keyword>
<dbReference type="PROSITE" id="PS51192">
    <property type="entry name" value="HELICASE_ATP_BIND_1"/>
    <property type="match status" value="1"/>
</dbReference>
<dbReference type="PROSITE" id="PS51194">
    <property type="entry name" value="HELICASE_CTER"/>
    <property type="match status" value="1"/>
</dbReference>
<evidence type="ECO:0000256" key="3">
    <source>
        <dbReference type="ARBA" id="ARBA00022741"/>
    </source>
</evidence>
<feature type="compositionally biased region" description="Polar residues" evidence="9">
    <location>
        <begin position="1495"/>
        <end position="1507"/>
    </location>
</feature>
<feature type="compositionally biased region" description="Polar residues" evidence="9">
    <location>
        <begin position="2080"/>
        <end position="2096"/>
    </location>
</feature>
<comment type="similarity">
    <text evidence="2">Belongs to the SNF2/RAD54 helicase family.</text>
</comment>
<feature type="region of interest" description="Disordered" evidence="9">
    <location>
        <begin position="1923"/>
        <end position="1945"/>
    </location>
</feature>
<feature type="region of interest" description="Disordered" evidence="9">
    <location>
        <begin position="1492"/>
        <end position="1512"/>
    </location>
</feature>
<dbReference type="EMBL" id="BGZK01000668">
    <property type="protein sequence ID" value="GBP55425.1"/>
    <property type="molecule type" value="Genomic_DNA"/>
</dbReference>
<keyword evidence="4" id="KW-0378">Hydrolase</keyword>
<evidence type="ECO:0000256" key="4">
    <source>
        <dbReference type="ARBA" id="ARBA00022801"/>
    </source>
</evidence>
<dbReference type="InterPro" id="IPR014001">
    <property type="entry name" value="Helicase_ATP-bd"/>
</dbReference>
<keyword evidence="8" id="KW-0539">Nucleus</keyword>
<dbReference type="OrthoDB" id="2020972at2759"/>
<dbReference type="GO" id="GO:0005524">
    <property type="term" value="F:ATP binding"/>
    <property type="evidence" value="ECO:0007669"/>
    <property type="project" value="UniProtKB-KW"/>
</dbReference>
<feature type="compositionally biased region" description="Polar residues" evidence="9">
    <location>
        <begin position="2051"/>
        <end position="2060"/>
    </location>
</feature>
<dbReference type="Gene3D" id="3.40.50.300">
    <property type="entry name" value="P-loop containing nucleotide triphosphate hydrolases"/>
    <property type="match status" value="1"/>
</dbReference>
<dbReference type="CDD" id="cd18793">
    <property type="entry name" value="SF2_C_SNF"/>
    <property type="match status" value="1"/>
</dbReference>
<organism evidence="12 13">
    <name type="scientific">Eumeta variegata</name>
    <name type="common">Bagworm moth</name>
    <name type="synonym">Eumeta japonica</name>
    <dbReference type="NCBI Taxonomy" id="151549"/>
    <lineage>
        <taxon>Eukaryota</taxon>
        <taxon>Metazoa</taxon>
        <taxon>Ecdysozoa</taxon>
        <taxon>Arthropoda</taxon>
        <taxon>Hexapoda</taxon>
        <taxon>Insecta</taxon>
        <taxon>Pterygota</taxon>
        <taxon>Neoptera</taxon>
        <taxon>Endopterygota</taxon>
        <taxon>Lepidoptera</taxon>
        <taxon>Glossata</taxon>
        <taxon>Ditrysia</taxon>
        <taxon>Tineoidea</taxon>
        <taxon>Psychidae</taxon>
        <taxon>Oiketicinae</taxon>
        <taxon>Eumeta</taxon>
    </lineage>
</organism>
<evidence type="ECO:0000256" key="2">
    <source>
        <dbReference type="ARBA" id="ARBA00007025"/>
    </source>
</evidence>
<dbReference type="InterPro" id="IPR001650">
    <property type="entry name" value="Helicase_C-like"/>
</dbReference>
<accession>A0A4C1WZF1</accession>
<feature type="region of interest" description="Disordered" evidence="9">
    <location>
        <begin position="2298"/>
        <end position="2329"/>
    </location>
</feature>
<evidence type="ECO:0000259" key="10">
    <source>
        <dbReference type="PROSITE" id="PS51192"/>
    </source>
</evidence>
<evidence type="ECO:0000256" key="7">
    <source>
        <dbReference type="ARBA" id="ARBA00023125"/>
    </source>
</evidence>
<evidence type="ECO:0000313" key="13">
    <source>
        <dbReference type="Proteomes" id="UP000299102"/>
    </source>
</evidence>